<evidence type="ECO:0000313" key="3">
    <source>
        <dbReference type="Proteomes" id="UP000580250"/>
    </source>
</evidence>
<comment type="caution">
    <text evidence="2">The sequence shown here is derived from an EMBL/GenBank/DDBJ whole genome shotgun (WGS) entry which is preliminary data.</text>
</comment>
<dbReference type="Proteomes" id="UP000580250">
    <property type="component" value="Unassembled WGS sequence"/>
</dbReference>
<keyword evidence="1" id="KW-0472">Membrane</keyword>
<feature type="transmembrane region" description="Helical" evidence="1">
    <location>
        <begin position="287"/>
        <end position="313"/>
    </location>
</feature>
<reference evidence="2 3" key="1">
    <citation type="submission" date="2020-08" db="EMBL/GenBank/DDBJ databases">
        <authorList>
            <person name="Koutsovoulos G."/>
            <person name="Danchin GJ E."/>
        </authorList>
    </citation>
    <scope>NUCLEOTIDE SEQUENCE [LARGE SCALE GENOMIC DNA]</scope>
</reference>
<gene>
    <name evidence="2" type="ORF">MENT_LOCUS58678</name>
</gene>
<keyword evidence="1" id="KW-0812">Transmembrane</keyword>
<dbReference type="EMBL" id="CAJEWN010002695">
    <property type="protein sequence ID" value="CAD2204904.1"/>
    <property type="molecule type" value="Genomic_DNA"/>
</dbReference>
<protein>
    <submittedName>
        <fullName evidence="2">Uncharacterized protein</fullName>
    </submittedName>
</protein>
<keyword evidence="1" id="KW-1133">Transmembrane helix</keyword>
<sequence length="325" mass="38663">MFDFLYYVGCFEWGLQTFIYFYGTYRLLFNPTIKSSTAKQLYIYPRTDKRISPLAYLPPHVQYKVFTYLSRKDLDNCKQILPYWEWIINFGDGTLRKYSRKERKEIRKWKILANIFFASRICGDLTVFLFLLVAFHLPFILNYIYYTIISLWVLEYISVSIVTNELLDGNGGMIQKYIFALIDKEVFYFLHFLQFSNILNKKCFLKFFSFIQNYEELSFGYLFYWFNSTVSIIVNFTVILYAINYVPTIILLSIYSGLLIASFVLSSREIQPCLCMAESCPNIFPHILTTVHLMVLLVSLFTKICYLFIYYLVPSIYYVLIYLSN</sequence>
<feature type="transmembrane region" description="Helical" evidence="1">
    <location>
        <begin position="6"/>
        <end position="25"/>
    </location>
</feature>
<proteinExistence type="predicted"/>
<dbReference type="AlphaFoldDB" id="A0A6V7Y011"/>
<evidence type="ECO:0000256" key="1">
    <source>
        <dbReference type="SAM" id="Phobius"/>
    </source>
</evidence>
<name>A0A6V7Y011_MELEN</name>
<feature type="transmembrane region" description="Helical" evidence="1">
    <location>
        <begin position="249"/>
        <end position="266"/>
    </location>
</feature>
<dbReference type="SUPFAM" id="SSF81383">
    <property type="entry name" value="F-box domain"/>
    <property type="match status" value="1"/>
</dbReference>
<feature type="transmembrane region" description="Helical" evidence="1">
    <location>
        <begin position="222"/>
        <end position="243"/>
    </location>
</feature>
<organism evidence="2 3">
    <name type="scientific">Meloidogyne enterolobii</name>
    <name type="common">Root-knot nematode worm</name>
    <name type="synonym">Meloidogyne mayaguensis</name>
    <dbReference type="NCBI Taxonomy" id="390850"/>
    <lineage>
        <taxon>Eukaryota</taxon>
        <taxon>Metazoa</taxon>
        <taxon>Ecdysozoa</taxon>
        <taxon>Nematoda</taxon>
        <taxon>Chromadorea</taxon>
        <taxon>Rhabditida</taxon>
        <taxon>Tylenchina</taxon>
        <taxon>Tylenchomorpha</taxon>
        <taxon>Tylenchoidea</taxon>
        <taxon>Meloidogynidae</taxon>
        <taxon>Meloidogyninae</taxon>
        <taxon>Meloidogyne</taxon>
    </lineage>
</organism>
<accession>A0A6V7Y011</accession>
<evidence type="ECO:0000313" key="2">
    <source>
        <dbReference type="EMBL" id="CAD2204904.1"/>
    </source>
</evidence>
<dbReference type="InterPro" id="IPR036047">
    <property type="entry name" value="F-box-like_dom_sf"/>
</dbReference>